<protein>
    <submittedName>
        <fullName evidence="1">Uncharacterized protein</fullName>
    </submittedName>
</protein>
<proteinExistence type="predicted"/>
<keyword evidence="2" id="KW-1185">Reference proteome</keyword>
<gene>
    <name evidence="1" type="ORF">RHD99_13870</name>
</gene>
<dbReference type="InterPro" id="IPR001005">
    <property type="entry name" value="SANT/Myb"/>
</dbReference>
<sequence>MRDTTLGTPNHRTRWTLDELSYVERHYGQIPTKAIADRLGRTVVAIRLTAKSLGISKTMKFWTEDEKHVIRTRYARGEGVTQVSKLLPDRKRKSIFVKAREMGVRSARLWSDEEIAILKQYYAGIGVKVSSLLPGRTVDSVKLKANILKLKYQGGIENGARQLVWSVEELQLLKRHNNLTLSELMKIFPNRSRLSVKKARERLRKSL</sequence>
<name>A0ABY9S539_9ENTR</name>
<dbReference type="Proteomes" id="UP001246690">
    <property type="component" value="Chromosome"/>
</dbReference>
<evidence type="ECO:0000313" key="1">
    <source>
        <dbReference type="EMBL" id="WMY72568.1"/>
    </source>
</evidence>
<dbReference type="CDD" id="cd00167">
    <property type="entry name" value="SANT"/>
    <property type="match status" value="1"/>
</dbReference>
<accession>A0ABY9S539</accession>
<dbReference type="EMBL" id="CP133838">
    <property type="protein sequence ID" value="WMY72568.1"/>
    <property type="molecule type" value="Genomic_DNA"/>
</dbReference>
<organism evidence="1 2">
    <name type="scientific">Buttiauxella selenatireducens</name>
    <dbReference type="NCBI Taxonomy" id="3073902"/>
    <lineage>
        <taxon>Bacteria</taxon>
        <taxon>Pseudomonadati</taxon>
        <taxon>Pseudomonadota</taxon>
        <taxon>Gammaproteobacteria</taxon>
        <taxon>Enterobacterales</taxon>
        <taxon>Enterobacteriaceae</taxon>
        <taxon>Buttiauxella</taxon>
    </lineage>
</organism>
<evidence type="ECO:0000313" key="2">
    <source>
        <dbReference type="Proteomes" id="UP001246690"/>
    </source>
</evidence>
<reference evidence="1 2" key="1">
    <citation type="submission" date="2023-09" db="EMBL/GenBank/DDBJ databases">
        <title>Buttiauxella selenatireducens sp. nov., isolated from the rhizosphere of Cardamine hupingshanesis.</title>
        <authorList>
            <person name="Zhang S."/>
            <person name="Xu Z."/>
            <person name="Wang H."/>
            <person name="Guo Y."/>
        </authorList>
    </citation>
    <scope>NUCLEOTIDE SEQUENCE [LARGE SCALE GENOMIC DNA]</scope>
    <source>
        <strain evidence="1 2">R73</strain>
    </source>
</reference>
<dbReference type="RefSeq" id="WP_309874567.1">
    <property type="nucleotide sequence ID" value="NZ_CP133838.1"/>
</dbReference>